<organism evidence="2 3">
    <name type="scientific">Thalassospira alkalitolerans</name>
    <dbReference type="NCBI Taxonomy" id="1293890"/>
    <lineage>
        <taxon>Bacteria</taxon>
        <taxon>Pseudomonadati</taxon>
        <taxon>Pseudomonadota</taxon>
        <taxon>Alphaproteobacteria</taxon>
        <taxon>Rhodospirillales</taxon>
        <taxon>Thalassospiraceae</taxon>
        <taxon>Thalassospira</taxon>
    </lineage>
</organism>
<evidence type="ECO:0000256" key="1">
    <source>
        <dbReference type="SAM" id="MobiDB-lite"/>
    </source>
</evidence>
<dbReference type="InterPro" id="IPR005186">
    <property type="entry name" value="FlaG"/>
</dbReference>
<dbReference type="EMBL" id="JFKB01000023">
    <property type="protein sequence ID" value="OSQ43738.1"/>
    <property type="molecule type" value="Genomic_DNA"/>
</dbReference>
<name>A0A1Y2L945_9PROT</name>
<dbReference type="RefSeq" id="WP_085620936.1">
    <property type="nucleotide sequence ID" value="NZ_JFKB01000023.1"/>
</dbReference>
<comment type="caution">
    <text evidence="2">The sequence shown here is derived from an EMBL/GenBank/DDBJ whole genome shotgun (WGS) entry which is preliminary data.</text>
</comment>
<protein>
    <recommendedName>
        <fullName evidence="4">Flagellar protein FlaG</fullName>
    </recommendedName>
</protein>
<dbReference type="SUPFAM" id="SSF160214">
    <property type="entry name" value="FlaG-like"/>
    <property type="match status" value="1"/>
</dbReference>
<dbReference type="Proteomes" id="UP000193396">
    <property type="component" value="Unassembled WGS sequence"/>
</dbReference>
<gene>
    <name evidence="2" type="ORF">TALK_19995</name>
</gene>
<dbReference type="AlphaFoldDB" id="A0A1Y2L945"/>
<accession>A0A1Y2L945</accession>
<dbReference type="STRING" id="1293890.TALK_19995"/>
<feature type="compositionally biased region" description="Polar residues" evidence="1">
    <location>
        <begin position="1"/>
        <end position="16"/>
    </location>
</feature>
<evidence type="ECO:0008006" key="4">
    <source>
        <dbReference type="Google" id="ProtNLM"/>
    </source>
</evidence>
<dbReference type="Gene3D" id="3.30.160.170">
    <property type="entry name" value="FlaG-like"/>
    <property type="match status" value="1"/>
</dbReference>
<evidence type="ECO:0000313" key="2">
    <source>
        <dbReference type="EMBL" id="OSQ43738.1"/>
    </source>
</evidence>
<proteinExistence type="predicted"/>
<evidence type="ECO:0000313" key="3">
    <source>
        <dbReference type="Proteomes" id="UP000193396"/>
    </source>
</evidence>
<keyword evidence="3" id="KW-1185">Reference proteome</keyword>
<dbReference type="OrthoDB" id="7361990at2"/>
<feature type="compositionally biased region" description="Low complexity" evidence="1">
    <location>
        <begin position="17"/>
        <end position="35"/>
    </location>
</feature>
<dbReference type="InterPro" id="IPR035924">
    <property type="entry name" value="FlaG-like_sf"/>
</dbReference>
<reference evidence="2 3" key="1">
    <citation type="submission" date="2014-03" db="EMBL/GenBank/DDBJ databases">
        <title>The draft genome sequence of Thalassospira alkalitolerans JCM 18968.</title>
        <authorList>
            <person name="Lai Q."/>
            <person name="Shao Z."/>
        </authorList>
    </citation>
    <scope>NUCLEOTIDE SEQUENCE [LARGE SCALE GENOMIC DNA]</scope>
    <source>
        <strain evidence="2 3">JCM 18968</strain>
    </source>
</reference>
<feature type="region of interest" description="Disordered" evidence="1">
    <location>
        <begin position="1"/>
        <end position="54"/>
    </location>
</feature>
<sequence>MELVSTYQNQRSTGPVSGSAPSSSASSASNNAGNALISVESPSSGDANSAPADAGQKLQAALAKLDIPELNDSNARIELNFNQDTGRVVAKVTDRSNGDVLREIPSKELQHLFSQIREYLGSVVDEEI</sequence>
<dbReference type="Pfam" id="PF03646">
    <property type="entry name" value="FlaG"/>
    <property type="match status" value="1"/>
</dbReference>